<accession>A0ABQ6XIU1</accession>
<proteinExistence type="predicted"/>
<evidence type="ECO:0000313" key="1">
    <source>
        <dbReference type="EMBL" id="KAF0414943.1"/>
    </source>
</evidence>
<dbReference type="RefSeq" id="WP_159276400.1">
    <property type="nucleotide sequence ID" value="NZ_WENB01000001.1"/>
</dbReference>
<sequence>MLFDEFMELSKIKKQEYIHKALFAQGLDTMNSEKSIFAFIESLDKKVKKTDKDDSDIEFEESISMFEFRNNGPYDKGLFINGHMIRGIQDVKMHSELGNFTTLNLQIIGRLKGLDDLEPGYAFQINTSEEEE</sequence>
<reference evidence="2" key="1">
    <citation type="submission" date="2020-03" db="EMBL/GenBank/DDBJ databases">
        <title>SpeciesPrimer: A bioinformatics pipeline dedicated to the design of qPCR primers for the quantification of bacterial species.</title>
        <authorList>
            <person name="Dreier M."/>
            <person name="Berthoud H."/>
            <person name="Shani N."/>
            <person name="Wechsler D."/>
            <person name="Junier P."/>
        </authorList>
    </citation>
    <scope>NUCLEOTIDE SEQUENCE [LARGE SCALE GENOMIC DNA]</scope>
    <source>
        <strain evidence="2">FAM13073</strain>
    </source>
</reference>
<evidence type="ECO:0000313" key="2">
    <source>
        <dbReference type="Proteomes" id="UP000472573"/>
    </source>
</evidence>
<organism evidence="1 2">
    <name type="scientific">Pediococcus pentosaceus</name>
    <dbReference type="NCBI Taxonomy" id="1255"/>
    <lineage>
        <taxon>Bacteria</taxon>
        <taxon>Bacillati</taxon>
        <taxon>Bacillota</taxon>
        <taxon>Bacilli</taxon>
        <taxon>Lactobacillales</taxon>
        <taxon>Lactobacillaceae</taxon>
        <taxon>Pediococcus</taxon>
    </lineage>
</organism>
<comment type="caution">
    <text evidence="1">The sequence shown here is derived from an EMBL/GenBank/DDBJ whole genome shotgun (WGS) entry which is preliminary data.</text>
</comment>
<keyword evidence="2" id="KW-1185">Reference proteome</keyword>
<dbReference type="Proteomes" id="UP000472573">
    <property type="component" value="Unassembled WGS sequence"/>
</dbReference>
<dbReference type="EMBL" id="WENB01000001">
    <property type="protein sequence ID" value="KAF0414943.1"/>
    <property type="molecule type" value="Genomic_DNA"/>
</dbReference>
<protein>
    <submittedName>
        <fullName evidence="1">Uncharacterized protein</fullName>
    </submittedName>
</protein>
<name>A0ABQ6XIU1_PEDPE</name>
<gene>
    <name evidence="1" type="ORF">GBO79_01075</name>
</gene>